<dbReference type="Gene3D" id="2.60.120.380">
    <property type="match status" value="1"/>
</dbReference>
<name>A0AA49FMS1_9PROT</name>
<accession>A0AA49FMS1</accession>
<keyword evidence="1" id="KW-0732">Signal</keyword>
<feature type="chain" id="PRO_5041407661" evidence="1">
    <location>
        <begin position="25"/>
        <end position="167"/>
    </location>
</feature>
<protein>
    <submittedName>
        <fullName evidence="3">FxDxF family PEP-CTERM protein</fullName>
    </submittedName>
</protein>
<feature type="domain" description="Ice-binding protein C-terminal" evidence="2">
    <location>
        <begin position="138"/>
        <end position="162"/>
    </location>
</feature>
<gene>
    <name evidence="3" type="ORF">OHM77_02095</name>
</gene>
<dbReference type="AlphaFoldDB" id="A0AA49FMS1"/>
<reference evidence="3" key="1">
    <citation type="journal article" date="2023" name="Nat. Microbiol.">
        <title>Enrichment and characterization of a nitric oxide-reducing microbial community in a continuous bioreactor.</title>
        <authorList>
            <person name="Garrido-Amador P."/>
            <person name="Stortenbeker N."/>
            <person name="Wessels H.J.C.T."/>
            <person name="Speth D.R."/>
            <person name="Garcia-Heredia I."/>
            <person name="Kartal B."/>
        </authorList>
    </citation>
    <scope>NUCLEOTIDE SEQUENCE</scope>
    <source>
        <strain evidence="3">MAG1</strain>
    </source>
</reference>
<dbReference type="NCBIfam" id="NF038126">
    <property type="entry name" value="PEP_CTERM_FxDxF"/>
    <property type="match status" value="1"/>
</dbReference>
<dbReference type="Pfam" id="PF07589">
    <property type="entry name" value="PEP-CTERM"/>
    <property type="match status" value="1"/>
</dbReference>
<evidence type="ECO:0000256" key="1">
    <source>
        <dbReference type="SAM" id="SignalP"/>
    </source>
</evidence>
<proteinExistence type="predicted"/>
<evidence type="ECO:0000259" key="2">
    <source>
        <dbReference type="Pfam" id="PF07589"/>
    </source>
</evidence>
<organism evidence="3">
    <name type="scientific">Candidatus Nitricoxidivorans perseverans</name>
    <dbReference type="NCBI Taxonomy" id="2975601"/>
    <lineage>
        <taxon>Bacteria</taxon>
        <taxon>Pseudomonadati</taxon>
        <taxon>Pseudomonadota</taxon>
        <taxon>Betaproteobacteria</taxon>
        <taxon>Nitrosomonadales</taxon>
        <taxon>Sterolibacteriaceae</taxon>
        <taxon>Candidatus Nitricoxidivorans</taxon>
    </lineage>
</organism>
<dbReference type="EMBL" id="CP107246">
    <property type="protein sequence ID" value="WIM06107.1"/>
    <property type="molecule type" value="Genomic_DNA"/>
</dbReference>
<dbReference type="NCBIfam" id="TIGR02595">
    <property type="entry name" value="PEP_CTERM"/>
    <property type="match status" value="1"/>
</dbReference>
<evidence type="ECO:0000313" key="3">
    <source>
        <dbReference type="EMBL" id="WIM06107.1"/>
    </source>
</evidence>
<feature type="signal peptide" evidence="1">
    <location>
        <begin position="1"/>
        <end position="24"/>
    </location>
</feature>
<dbReference type="Proteomes" id="UP001234916">
    <property type="component" value="Chromosome"/>
</dbReference>
<dbReference type="InterPro" id="IPR013424">
    <property type="entry name" value="Ice-binding_C"/>
</dbReference>
<dbReference type="KEGG" id="npv:OHM77_02095"/>
<sequence>MNVQKTLAAALFGAGIFAAGLAQATTDLGTLGSAPTGGSNGYGASTPFADEYKFSIGTLSTVSAWVGEVNFLGLDLLPGWTVDLMDSTHTSLVGGPYAPPGTSASGSWTLGSGDYYVEIAGTTGASGGGYSYSLSAVPVPEPGELALMLSGMGLMGYMVRRRKNGAA</sequence>